<reference evidence="2" key="1">
    <citation type="submission" date="2025-08" db="UniProtKB">
        <authorList>
            <consortium name="Ensembl"/>
        </authorList>
    </citation>
    <scope>IDENTIFICATION</scope>
</reference>
<evidence type="ECO:0000313" key="3">
    <source>
        <dbReference type="Proteomes" id="UP000472260"/>
    </source>
</evidence>
<organism evidence="2 3">
    <name type="scientific">Sinocyclocheilus anshuiensis</name>
    <dbReference type="NCBI Taxonomy" id="1608454"/>
    <lineage>
        <taxon>Eukaryota</taxon>
        <taxon>Metazoa</taxon>
        <taxon>Chordata</taxon>
        <taxon>Craniata</taxon>
        <taxon>Vertebrata</taxon>
        <taxon>Euteleostomi</taxon>
        <taxon>Actinopterygii</taxon>
        <taxon>Neopterygii</taxon>
        <taxon>Teleostei</taxon>
        <taxon>Ostariophysi</taxon>
        <taxon>Cypriniformes</taxon>
        <taxon>Cyprinidae</taxon>
        <taxon>Cyprininae</taxon>
        <taxon>Sinocyclocheilus</taxon>
    </lineage>
</organism>
<accession>A0A671MXE0</accession>
<evidence type="ECO:0000313" key="2">
    <source>
        <dbReference type="Ensembl" id="ENSSANP00000036732.1"/>
    </source>
</evidence>
<sequence>MKSCRVSLAVAAAGDEEKKMAAGKASEPEDDAPRLSAQESDTLARVDSSLFGYQRLREDGASTKALLVKVKMRVWINASQRTHAVQNDSECHGFRARGCVRSGRRRVLYFLLRVARLTRSI</sequence>
<dbReference type="AlphaFoldDB" id="A0A671MXE0"/>
<proteinExistence type="predicted"/>
<keyword evidence="3" id="KW-1185">Reference proteome</keyword>
<feature type="region of interest" description="Disordered" evidence="1">
    <location>
        <begin position="14"/>
        <end position="39"/>
    </location>
</feature>
<evidence type="ECO:0000256" key="1">
    <source>
        <dbReference type="SAM" id="MobiDB-lite"/>
    </source>
</evidence>
<name>A0A671MXE0_9TELE</name>
<dbReference type="Ensembl" id="ENSSANT00000039131.1">
    <property type="protein sequence ID" value="ENSSANP00000036732.1"/>
    <property type="gene ID" value="ENSSANG00000018802.1"/>
</dbReference>
<protein>
    <submittedName>
        <fullName evidence="2">Uncharacterized protein</fullName>
    </submittedName>
</protein>
<reference evidence="2" key="2">
    <citation type="submission" date="2025-09" db="UniProtKB">
        <authorList>
            <consortium name="Ensembl"/>
        </authorList>
    </citation>
    <scope>IDENTIFICATION</scope>
</reference>
<dbReference type="Proteomes" id="UP000472260">
    <property type="component" value="Unassembled WGS sequence"/>
</dbReference>